<evidence type="ECO:0000259" key="1">
    <source>
        <dbReference type="PROSITE" id="PS51352"/>
    </source>
</evidence>
<organism evidence="2">
    <name type="scientific">Hemiscolopendra marginata</name>
    <dbReference type="NCBI Taxonomy" id="943146"/>
    <lineage>
        <taxon>Eukaryota</taxon>
        <taxon>Metazoa</taxon>
        <taxon>Ecdysozoa</taxon>
        <taxon>Arthropoda</taxon>
        <taxon>Myriapoda</taxon>
        <taxon>Chilopoda</taxon>
        <taxon>Pleurostigmophora</taxon>
        <taxon>Scolopendromorpha</taxon>
        <taxon>Scolopendridae</taxon>
        <taxon>Hemiscolopendra</taxon>
    </lineage>
</organism>
<dbReference type="InterPro" id="IPR012336">
    <property type="entry name" value="Thioredoxin-like_fold"/>
</dbReference>
<dbReference type="InterPro" id="IPR029519">
    <property type="entry name" value="RdCVF2"/>
</dbReference>
<dbReference type="SUPFAM" id="SSF52833">
    <property type="entry name" value="Thioredoxin-like"/>
    <property type="match status" value="1"/>
</dbReference>
<dbReference type="Gene3D" id="3.40.30.10">
    <property type="entry name" value="Glutaredoxin"/>
    <property type="match status" value="1"/>
</dbReference>
<dbReference type="PANTHER" id="PTHR46762:SF1">
    <property type="entry name" value="NUCLEOREDOXIN-LIKE PROTEIN 2"/>
    <property type="match status" value="1"/>
</dbReference>
<sequence length="145" mass="16459">MDLLCGKTLVKKSGEEVNAEEALEGVEIIAFYFSAHWCPPCRGFTPMLAEFYSELKDKEQPMEIIFVSSDRSVQDMMAYMKEDHGDWLAIPFSDSLVQELKTKFNIRGIPSLVVVKRDGTLVTTDGRSELYKSGSSCYNIWSQKK</sequence>
<name>A0A646QFF5_9MYRI</name>
<dbReference type="CDD" id="cd02964">
    <property type="entry name" value="TryX_like_family"/>
    <property type="match status" value="1"/>
</dbReference>
<reference evidence="2" key="1">
    <citation type="submission" date="2018-11" db="EMBL/GenBank/DDBJ databases">
        <title>Venom-gland transcriptomics and venom proteomics of the Florida green centipede (Hemiscolopendra marginata) reveal sex-based variation in a centipede venom.</title>
        <authorList>
            <person name="Nystrom G.S."/>
            <person name="Ward M.J."/>
            <person name="Ellsworth S.A."/>
            <person name="Rokyta D.R."/>
        </authorList>
    </citation>
    <scope>NUCLEOTIDE SEQUENCE</scope>
    <source>
        <tissue evidence="2">Venom gland</tissue>
    </source>
</reference>
<feature type="domain" description="Thioredoxin" evidence="1">
    <location>
        <begin position="1"/>
        <end position="136"/>
    </location>
</feature>
<dbReference type="InterPro" id="IPR036249">
    <property type="entry name" value="Thioredoxin-like_sf"/>
</dbReference>
<dbReference type="PANTHER" id="PTHR46762">
    <property type="entry name" value="NUCLEOREDOXIN-LIKE PROTEIN 2"/>
    <property type="match status" value="1"/>
</dbReference>
<dbReference type="InterPro" id="IPR013766">
    <property type="entry name" value="Thioredoxin_domain"/>
</dbReference>
<accession>A0A646QFF5</accession>
<dbReference type="GO" id="GO:0045494">
    <property type="term" value="P:photoreceptor cell maintenance"/>
    <property type="evidence" value="ECO:0007669"/>
    <property type="project" value="InterPro"/>
</dbReference>
<protein>
    <submittedName>
        <fullName evidence="2">Nucleoredoxin2-2</fullName>
    </submittedName>
</protein>
<evidence type="ECO:0000313" key="2">
    <source>
        <dbReference type="EMBL" id="MUP40314.1"/>
    </source>
</evidence>
<dbReference type="PROSITE" id="PS51352">
    <property type="entry name" value="THIOREDOXIN_2"/>
    <property type="match status" value="1"/>
</dbReference>
<dbReference type="AlphaFoldDB" id="A0A646QFF5"/>
<dbReference type="EMBL" id="GHBY01000137">
    <property type="protein sequence ID" value="MUP40314.1"/>
    <property type="molecule type" value="Transcribed_RNA"/>
</dbReference>
<dbReference type="Pfam" id="PF13905">
    <property type="entry name" value="Thioredoxin_8"/>
    <property type="match status" value="1"/>
</dbReference>
<dbReference type="GO" id="GO:0007600">
    <property type="term" value="P:sensory perception"/>
    <property type="evidence" value="ECO:0007669"/>
    <property type="project" value="InterPro"/>
</dbReference>
<proteinExistence type="predicted"/>